<dbReference type="Pfam" id="PF01453">
    <property type="entry name" value="B_lectin"/>
    <property type="match status" value="1"/>
</dbReference>
<dbReference type="PROSITE" id="PS00107">
    <property type="entry name" value="PROTEIN_KINASE_ATP"/>
    <property type="match status" value="1"/>
</dbReference>
<evidence type="ECO:0000256" key="6">
    <source>
        <dbReference type="ARBA" id="ARBA00022729"/>
    </source>
</evidence>
<keyword evidence="5 19" id="KW-0812">Transmembrane</keyword>
<comment type="similarity">
    <text evidence="17">Belongs to the protein kinase superfamily. Ser/Thr protein kinase family.</text>
</comment>
<evidence type="ECO:0000256" key="13">
    <source>
        <dbReference type="ARBA" id="ARBA00023170"/>
    </source>
</evidence>
<dbReference type="InterPro" id="IPR051343">
    <property type="entry name" value="G-type_lectin_kinases/EP1-like"/>
</dbReference>
<dbReference type="InterPro" id="IPR001480">
    <property type="entry name" value="Bulb-type_lectin_dom"/>
</dbReference>
<dbReference type="PROSITE" id="PS50011">
    <property type="entry name" value="PROTEIN_KINASE_DOM"/>
    <property type="match status" value="1"/>
</dbReference>
<evidence type="ECO:0000256" key="18">
    <source>
        <dbReference type="PROSITE-ProRule" id="PRU10141"/>
    </source>
</evidence>
<sequence>MAAIEIFHHSLPLFLCFFHCYAQAQSPNNTIKLGSSIIAGSNHFWRSSSGDFAFGFHQIVDGRYLVGIVFDKIPERTLAWSANRDDPAKTNSTIILKPTGQFVLIHANNTQVSIYNGTATSFAYMSNNGNFMLLNSSSNPIWQSFDHPTDTLLPGQALRIGQRLFSNANGTVDYSTGRFMLEVQGFDGNVIMSAFRYVDPAYKFTGTVGNKNASIVFNQTTAFLYVVNDTSIIYSMTSQAQLTVPVDDYYHRATVDDQGNFQQLIRIKNGGDGEWRSVWKFVENPCMVSNICGVFGFCTTTDNQKVNCECLEGYLPVDPNIPSKGCYPTKIVDFCSDSNFKIVKLENADFPYLKDSDATMVGATGANQCEEVVRNDCFRTAAVYYNGACYKKRMPLLNARGNIPDTNNHVAFLKVPTINNVNSKKSPSKEALLAIFVVCSTFAVVFIAMAIYYHSITKAFFQRKKPTKPKPLEVNLKAFSFDELKEATNGFKNQLGRGAFGRVYNGVLMLNEQEVEVAVKQLEKVIEQGEKEFITEVQVIGLTHHRNLVRLLGFCNEGDHRLLVYELMKNGPLSNFLFEEKENRNPRWENRAKMVLEIANGLLYLHEECETQIIHCDIKPQNILLDDDYAAKISDFGLAKLMKKNQTHTATMMRGTMGYMAPEWLKNAPITTKVDVYSFGVMLLEIIFCRRHVEEETQGDDAIMLVDWVVSCVRAERLRDIISHDSEAMKEYGRFERITMVGLWCICPNPALRPSMKEVVLMLEGSIEVRIPPLVETDAYLLG</sequence>
<evidence type="ECO:0000256" key="17">
    <source>
        <dbReference type="PIRNR" id="PIRNR000641"/>
    </source>
</evidence>
<dbReference type="InterPro" id="IPR000719">
    <property type="entry name" value="Prot_kinase_dom"/>
</dbReference>
<keyword evidence="3" id="KW-0245">EGF-like domain</keyword>
<feature type="chain" id="PRO_5046217334" description="Receptor-like serine/threonine-protein kinase" evidence="20">
    <location>
        <begin position="25"/>
        <end position="783"/>
    </location>
</feature>
<dbReference type="PANTHER" id="PTHR47976">
    <property type="entry name" value="G-TYPE LECTIN S-RECEPTOR-LIKE SERINE/THREONINE-PROTEIN KINASE SD2-5"/>
    <property type="match status" value="1"/>
</dbReference>
<dbReference type="CDD" id="cd14066">
    <property type="entry name" value="STKc_IRAK"/>
    <property type="match status" value="1"/>
</dbReference>
<keyword evidence="7 17" id="KW-0547">Nucleotide-binding</keyword>
<keyword evidence="11 19" id="KW-0472">Membrane</keyword>
<evidence type="ECO:0000256" key="4">
    <source>
        <dbReference type="ARBA" id="ARBA00022679"/>
    </source>
</evidence>
<evidence type="ECO:0000256" key="12">
    <source>
        <dbReference type="ARBA" id="ARBA00023157"/>
    </source>
</evidence>
<evidence type="ECO:0000313" key="24">
    <source>
        <dbReference type="Proteomes" id="UP001642487"/>
    </source>
</evidence>
<keyword evidence="4 17" id="KW-0808">Transferase</keyword>
<evidence type="ECO:0000256" key="2">
    <source>
        <dbReference type="ARBA" id="ARBA00022527"/>
    </source>
</evidence>
<keyword evidence="12" id="KW-1015">Disulfide bond</keyword>
<dbReference type="InterPro" id="IPR000858">
    <property type="entry name" value="S_locus_glycoprot_dom"/>
</dbReference>
<name>A0ABP0YDR5_9ROSI</name>
<proteinExistence type="inferred from homology"/>
<dbReference type="SUPFAM" id="SSF56112">
    <property type="entry name" value="Protein kinase-like (PK-like)"/>
    <property type="match status" value="1"/>
</dbReference>
<dbReference type="Gene3D" id="1.10.510.10">
    <property type="entry name" value="Transferase(Phosphotransferase) domain 1"/>
    <property type="match status" value="1"/>
</dbReference>
<dbReference type="InterPro" id="IPR017441">
    <property type="entry name" value="Protein_kinase_ATP_BS"/>
</dbReference>
<dbReference type="Pfam" id="PF00954">
    <property type="entry name" value="S_locus_glycop"/>
    <property type="match status" value="1"/>
</dbReference>
<dbReference type="PANTHER" id="PTHR47976:SF62">
    <property type="entry name" value="RECEPTOR-LIKE SERINE_THREONINE-PROTEIN KINASE"/>
    <property type="match status" value="1"/>
</dbReference>
<dbReference type="InterPro" id="IPR024171">
    <property type="entry name" value="SRK-like_kinase"/>
</dbReference>
<feature type="binding site" evidence="18">
    <location>
        <position position="520"/>
    </location>
    <ligand>
        <name>ATP</name>
        <dbReference type="ChEBI" id="CHEBI:30616"/>
    </ligand>
</feature>
<evidence type="ECO:0000259" key="21">
    <source>
        <dbReference type="PROSITE" id="PS50011"/>
    </source>
</evidence>
<dbReference type="EC" id="2.7.11.1" evidence="17"/>
<evidence type="ECO:0000256" key="7">
    <source>
        <dbReference type="ARBA" id="ARBA00022741"/>
    </source>
</evidence>
<feature type="domain" description="Protein kinase" evidence="21">
    <location>
        <begin position="489"/>
        <end position="775"/>
    </location>
</feature>
<feature type="domain" description="Bulb-type lectin" evidence="22">
    <location>
        <begin position="22"/>
        <end position="146"/>
    </location>
</feature>
<evidence type="ECO:0000256" key="19">
    <source>
        <dbReference type="SAM" id="Phobius"/>
    </source>
</evidence>
<evidence type="ECO:0000313" key="23">
    <source>
        <dbReference type="EMBL" id="CAK9318628.1"/>
    </source>
</evidence>
<evidence type="ECO:0000256" key="20">
    <source>
        <dbReference type="SAM" id="SignalP"/>
    </source>
</evidence>
<feature type="transmembrane region" description="Helical" evidence="19">
    <location>
        <begin position="431"/>
        <end position="453"/>
    </location>
</feature>
<dbReference type="PROSITE" id="PS00108">
    <property type="entry name" value="PROTEIN_KINASE_ST"/>
    <property type="match status" value="1"/>
</dbReference>
<evidence type="ECO:0000256" key="10">
    <source>
        <dbReference type="ARBA" id="ARBA00022989"/>
    </source>
</evidence>
<dbReference type="SMART" id="SM00108">
    <property type="entry name" value="B_lectin"/>
    <property type="match status" value="1"/>
</dbReference>
<keyword evidence="2 17" id="KW-0723">Serine/threonine-protein kinase</keyword>
<dbReference type="PROSITE" id="PS50927">
    <property type="entry name" value="BULB_LECTIN"/>
    <property type="match status" value="1"/>
</dbReference>
<dbReference type="Pfam" id="PF00069">
    <property type="entry name" value="Pkinase"/>
    <property type="match status" value="1"/>
</dbReference>
<keyword evidence="14" id="KW-0325">Glycoprotein</keyword>
<evidence type="ECO:0000256" key="9">
    <source>
        <dbReference type="ARBA" id="ARBA00022840"/>
    </source>
</evidence>
<evidence type="ECO:0000256" key="16">
    <source>
        <dbReference type="ARBA" id="ARBA00048679"/>
    </source>
</evidence>
<keyword evidence="24" id="KW-1185">Reference proteome</keyword>
<evidence type="ECO:0000256" key="3">
    <source>
        <dbReference type="ARBA" id="ARBA00022536"/>
    </source>
</evidence>
<dbReference type="Gene3D" id="3.30.200.20">
    <property type="entry name" value="Phosphorylase Kinase, domain 1"/>
    <property type="match status" value="1"/>
</dbReference>
<keyword evidence="9 17" id="KW-0067">ATP-binding</keyword>
<evidence type="ECO:0000256" key="15">
    <source>
        <dbReference type="ARBA" id="ARBA00047899"/>
    </source>
</evidence>
<evidence type="ECO:0000256" key="8">
    <source>
        <dbReference type="ARBA" id="ARBA00022777"/>
    </source>
</evidence>
<keyword evidence="6 20" id="KW-0732">Signal</keyword>
<dbReference type="InterPro" id="IPR011009">
    <property type="entry name" value="Kinase-like_dom_sf"/>
</dbReference>
<feature type="signal peptide" evidence="20">
    <location>
        <begin position="1"/>
        <end position="24"/>
    </location>
</feature>
<dbReference type="EMBL" id="OZ021737">
    <property type="protein sequence ID" value="CAK9318628.1"/>
    <property type="molecule type" value="Genomic_DNA"/>
</dbReference>
<dbReference type="Gene3D" id="2.90.10.10">
    <property type="entry name" value="Bulb-type lectin domain"/>
    <property type="match status" value="1"/>
</dbReference>
<reference evidence="23 24" key="1">
    <citation type="submission" date="2024-03" db="EMBL/GenBank/DDBJ databases">
        <authorList>
            <person name="Gkanogiannis A."/>
            <person name="Becerra Lopez-Lavalle L."/>
        </authorList>
    </citation>
    <scope>NUCLEOTIDE SEQUENCE [LARGE SCALE GENOMIC DNA]</scope>
</reference>
<accession>A0ABP0YDR5</accession>
<evidence type="ECO:0000256" key="11">
    <source>
        <dbReference type="ARBA" id="ARBA00023136"/>
    </source>
</evidence>
<gene>
    <name evidence="23" type="ORF">CITCOLO1_LOCUS10598</name>
</gene>
<dbReference type="InterPro" id="IPR036426">
    <property type="entry name" value="Bulb-type_lectin_dom_sf"/>
</dbReference>
<organism evidence="23 24">
    <name type="scientific">Citrullus colocynthis</name>
    <name type="common">colocynth</name>
    <dbReference type="NCBI Taxonomy" id="252529"/>
    <lineage>
        <taxon>Eukaryota</taxon>
        <taxon>Viridiplantae</taxon>
        <taxon>Streptophyta</taxon>
        <taxon>Embryophyta</taxon>
        <taxon>Tracheophyta</taxon>
        <taxon>Spermatophyta</taxon>
        <taxon>Magnoliopsida</taxon>
        <taxon>eudicotyledons</taxon>
        <taxon>Gunneridae</taxon>
        <taxon>Pentapetalae</taxon>
        <taxon>rosids</taxon>
        <taxon>fabids</taxon>
        <taxon>Cucurbitales</taxon>
        <taxon>Cucurbitaceae</taxon>
        <taxon>Benincaseae</taxon>
        <taxon>Citrullus</taxon>
    </lineage>
</organism>
<dbReference type="SUPFAM" id="SSF51110">
    <property type="entry name" value="alpha-D-mannose-specific plant lectins"/>
    <property type="match status" value="1"/>
</dbReference>
<dbReference type="Gene3D" id="2.90.10.30">
    <property type="match status" value="1"/>
</dbReference>
<dbReference type="Proteomes" id="UP001642487">
    <property type="component" value="Chromosome 3"/>
</dbReference>
<keyword evidence="13" id="KW-0675">Receptor</keyword>
<evidence type="ECO:0000256" key="5">
    <source>
        <dbReference type="ARBA" id="ARBA00022692"/>
    </source>
</evidence>
<dbReference type="SMART" id="SM00220">
    <property type="entry name" value="S_TKc"/>
    <property type="match status" value="1"/>
</dbReference>
<dbReference type="PIRSF" id="PIRSF000641">
    <property type="entry name" value="SRK"/>
    <property type="match status" value="1"/>
</dbReference>
<keyword evidence="10 19" id="KW-1133">Transmembrane helix</keyword>
<evidence type="ECO:0000256" key="1">
    <source>
        <dbReference type="ARBA" id="ARBA00004167"/>
    </source>
</evidence>
<protein>
    <recommendedName>
        <fullName evidence="17">Receptor-like serine/threonine-protein kinase</fullName>
        <ecNumber evidence="17">2.7.11.1</ecNumber>
    </recommendedName>
</protein>
<comment type="catalytic activity">
    <reaction evidence="16 17">
        <text>L-seryl-[protein] + ATP = O-phospho-L-seryl-[protein] + ADP + H(+)</text>
        <dbReference type="Rhea" id="RHEA:17989"/>
        <dbReference type="Rhea" id="RHEA-COMP:9863"/>
        <dbReference type="Rhea" id="RHEA-COMP:11604"/>
        <dbReference type="ChEBI" id="CHEBI:15378"/>
        <dbReference type="ChEBI" id="CHEBI:29999"/>
        <dbReference type="ChEBI" id="CHEBI:30616"/>
        <dbReference type="ChEBI" id="CHEBI:83421"/>
        <dbReference type="ChEBI" id="CHEBI:456216"/>
        <dbReference type="EC" id="2.7.11.1"/>
    </reaction>
</comment>
<comment type="subcellular location">
    <subcellularLocation>
        <location evidence="1">Membrane</location>
        <topology evidence="1">Single-pass membrane protein</topology>
    </subcellularLocation>
</comment>
<keyword evidence="8 17" id="KW-0418">Kinase</keyword>
<evidence type="ECO:0000256" key="14">
    <source>
        <dbReference type="ARBA" id="ARBA00023180"/>
    </source>
</evidence>
<dbReference type="InterPro" id="IPR008271">
    <property type="entry name" value="Ser/Thr_kinase_AS"/>
</dbReference>
<comment type="catalytic activity">
    <reaction evidence="15 17">
        <text>L-threonyl-[protein] + ATP = O-phospho-L-threonyl-[protein] + ADP + H(+)</text>
        <dbReference type="Rhea" id="RHEA:46608"/>
        <dbReference type="Rhea" id="RHEA-COMP:11060"/>
        <dbReference type="Rhea" id="RHEA-COMP:11605"/>
        <dbReference type="ChEBI" id="CHEBI:15378"/>
        <dbReference type="ChEBI" id="CHEBI:30013"/>
        <dbReference type="ChEBI" id="CHEBI:30616"/>
        <dbReference type="ChEBI" id="CHEBI:61977"/>
        <dbReference type="ChEBI" id="CHEBI:456216"/>
        <dbReference type="EC" id="2.7.11.1"/>
    </reaction>
</comment>
<evidence type="ECO:0000259" key="22">
    <source>
        <dbReference type="PROSITE" id="PS50927"/>
    </source>
</evidence>